<feature type="region of interest" description="Disordered" evidence="9">
    <location>
        <begin position="56"/>
        <end position="79"/>
    </location>
</feature>
<feature type="compositionally biased region" description="Basic and acidic residues" evidence="9">
    <location>
        <begin position="243"/>
        <end position="257"/>
    </location>
</feature>
<feature type="region of interest" description="Disordered" evidence="9">
    <location>
        <begin position="1"/>
        <end position="22"/>
    </location>
</feature>
<comment type="similarity">
    <text evidence="2">Belongs to the DivIVA family.</text>
</comment>
<evidence type="ECO:0000313" key="11">
    <source>
        <dbReference type="Proteomes" id="UP000271587"/>
    </source>
</evidence>
<evidence type="ECO:0000256" key="2">
    <source>
        <dbReference type="ARBA" id="ARBA00009008"/>
    </source>
</evidence>
<dbReference type="RefSeq" id="WP_123934607.1">
    <property type="nucleotide sequence ID" value="NZ_CP033897.1"/>
</dbReference>
<feature type="compositionally biased region" description="Basic and acidic residues" evidence="9">
    <location>
        <begin position="112"/>
        <end position="128"/>
    </location>
</feature>
<feature type="region of interest" description="Disordered" evidence="9">
    <location>
        <begin position="98"/>
        <end position="152"/>
    </location>
</feature>
<dbReference type="GO" id="GO:0005737">
    <property type="term" value="C:cytoplasm"/>
    <property type="evidence" value="ECO:0007669"/>
    <property type="project" value="UniProtKB-SubCell"/>
</dbReference>
<evidence type="ECO:0000256" key="5">
    <source>
        <dbReference type="ARBA" id="ARBA00022618"/>
    </source>
</evidence>
<organism evidence="10 11">
    <name type="scientific">Corynebacterium gerontici</name>
    <dbReference type="NCBI Taxonomy" id="2079234"/>
    <lineage>
        <taxon>Bacteria</taxon>
        <taxon>Bacillati</taxon>
        <taxon>Actinomycetota</taxon>
        <taxon>Actinomycetes</taxon>
        <taxon>Mycobacteriales</taxon>
        <taxon>Corynebacteriaceae</taxon>
        <taxon>Corynebacterium</taxon>
    </lineage>
</organism>
<dbReference type="AlphaFoldDB" id="A0A3G6J5N7"/>
<evidence type="ECO:0000256" key="4">
    <source>
        <dbReference type="ARBA" id="ARBA00022490"/>
    </source>
</evidence>
<evidence type="ECO:0000256" key="8">
    <source>
        <dbReference type="ARBA" id="ARBA00031737"/>
    </source>
</evidence>
<dbReference type="NCBIfam" id="TIGR03544">
    <property type="entry name" value="DivI1A_domain"/>
    <property type="match status" value="1"/>
</dbReference>
<dbReference type="PANTHER" id="PTHR35794">
    <property type="entry name" value="CELL DIVISION PROTEIN DIVIVA"/>
    <property type="match status" value="1"/>
</dbReference>
<dbReference type="Proteomes" id="UP000271587">
    <property type="component" value="Chromosome"/>
</dbReference>
<keyword evidence="6" id="KW-0175">Coiled coil</keyword>
<evidence type="ECO:0000256" key="3">
    <source>
        <dbReference type="ARBA" id="ARBA00018787"/>
    </source>
</evidence>
<feature type="region of interest" description="Disordered" evidence="9">
    <location>
        <begin position="215"/>
        <end position="257"/>
    </location>
</feature>
<evidence type="ECO:0000313" key="10">
    <source>
        <dbReference type="EMBL" id="AZA11760.1"/>
    </source>
</evidence>
<dbReference type="KEGG" id="cgk:CGERO_07300"/>
<dbReference type="OrthoDB" id="9815492at2"/>
<feature type="compositionally biased region" description="Basic and acidic residues" evidence="9">
    <location>
        <begin position="164"/>
        <end position="173"/>
    </location>
</feature>
<protein>
    <recommendedName>
        <fullName evidence="3">Cell wall synthesis protein Wag31</fullName>
    </recommendedName>
    <alternativeName>
        <fullName evidence="8">Antigen 84</fullName>
    </alternativeName>
</protein>
<name>A0A3G6J5N7_9CORY</name>
<feature type="region of interest" description="Disordered" evidence="9">
    <location>
        <begin position="164"/>
        <end position="200"/>
    </location>
</feature>
<dbReference type="EMBL" id="CP033897">
    <property type="protein sequence ID" value="AZA11760.1"/>
    <property type="molecule type" value="Genomic_DNA"/>
</dbReference>
<dbReference type="PANTHER" id="PTHR35794:SF2">
    <property type="entry name" value="CELL DIVISION PROTEIN DIVIVA"/>
    <property type="match status" value="1"/>
</dbReference>
<evidence type="ECO:0000256" key="7">
    <source>
        <dbReference type="ARBA" id="ARBA00023306"/>
    </source>
</evidence>
<dbReference type="GO" id="GO:0051301">
    <property type="term" value="P:cell division"/>
    <property type="evidence" value="ECO:0007669"/>
    <property type="project" value="UniProtKB-KW"/>
</dbReference>
<sequence length="317" mass="34955">MPLTPADVHNVAFSKPPIGKRGYNEDEVDQFLDLVEDTLAEIQEENDDLRQQVEELKAEGGQARSASVAQPAASSVDEAKIREEIEASLKAEYEGKLADARRAAEQAQSELAEARRDLKEAQSNEKVQDSQPKAAAAVPAGDEPATAETHMQAAKVLSLAQEMADRLTSDARNESSSMLAEARDAAEKRVREADDQAERTINEADQKAHAQLQDAKQRSESMLAEAKQQSEKTIADANAHAEAQVRKAEDKANALQADAERKHTEIMATVKQQQNALETRIAELRTFEREYRTRLKTLLQSQLEDLESRSSSAPEGR</sequence>
<keyword evidence="11" id="KW-1185">Reference proteome</keyword>
<comment type="subcellular location">
    <subcellularLocation>
        <location evidence="1">Cytoplasm</location>
    </subcellularLocation>
</comment>
<dbReference type="InterPro" id="IPR007793">
    <property type="entry name" value="DivIVA_fam"/>
</dbReference>
<evidence type="ECO:0000256" key="9">
    <source>
        <dbReference type="SAM" id="MobiDB-lite"/>
    </source>
</evidence>
<accession>A0A3G6J5N7</accession>
<keyword evidence="5" id="KW-0132">Cell division</keyword>
<dbReference type="Pfam" id="PF05103">
    <property type="entry name" value="DivIVA"/>
    <property type="match status" value="1"/>
</dbReference>
<evidence type="ECO:0000256" key="1">
    <source>
        <dbReference type="ARBA" id="ARBA00004496"/>
    </source>
</evidence>
<keyword evidence="7" id="KW-0131">Cell cycle</keyword>
<gene>
    <name evidence="10" type="ORF">CGERO_07300</name>
</gene>
<dbReference type="InterPro" id="IPR019933">
    <property type="entry name" value="DivIVA_domain"/>
</dbReference>
<feature type="compositionally biased region" description="Low complexity" evidence="9">
    <location>
        <begin position="132"/>
        <end position="147"/>
    </location>
</feature>
<evidence type="ECO:0000256" key="6">
    <source>
        <dbReference type="ARBA" id="ARBA00023054"/>
    </source>
</evidence>
<feature type="compositionally biased region" description="Basic and acidic residues" evidence="9">
    <location>
        <begin position="181"/>
        <end position="200"/>
    </location>
</feature>
<keyword evidence="4" id="KW-0963">Cytoplasm</keyword>
<dbReference type="Gene3D" id="6.10.250.660">
    <property type="match status" value="1"/>
</dbReference>
<feature type="compositionally biased region" description="Low complexity" evidence="9">
    <location>
        <begin position="62"/>
        <end position="76"/>
    </location>
</feature>
<reference evidence="10 11" key="1">
    <citation type="submission" date="2018-11" db="EMBL/GenBank/DDBJ databases">
        <authorList>
            <person name="Kleinhagauer T."/>
            <person name="Glaeser S.P."/>
            <person name="Spergser J."/>
            <person name="Ruckert C."/>
            <person name="Kaempfer P."/>
            <person name="Busse H.-J."/>
        </authorList>
    </citation>
    <scope>NUCLEOTIDE SEQUENCE [LARGE SCALE GENOMIC DNA]</scope>
    <source>
        <strain evidence="10 11">W8</strain>
    </source>
</reference>
<proteinExistence type="inferred from homology"/>